<evidence type="ECO:0000313" key="3">
    <source>
        <dbReference type="EMBL" id="EAR98364.2"/>
    </source>
</evidence>
<feature type="region of interest" description="Disordered" evidence="2">
    <location>
        <begin position="98"/>
        <end position="142"/>
    </location>
</feature>
<dbReference type="KEGG" id="tet:TTHERM_00287930"/>
<dbReference type="RefSeq" id="XP_001018609.2">
    <property type="nucleotide sequence ID" value="XM_001018609.2"/>
</dbReference>
<feature type="compositionally biased region" description="Polar residues" evidence="2">
    <location>
        <begin position="98"/>
        <end position="112"/>
    </location>
</feature>
<organism evidence="3 4">
    <name type="scientific">Tetrahymena thermophila (strain SB210)</name>
    <dbReference type="NCBI Taxonomy" id="312017"/>
    <lineage>
        <taxon>Eukaryota</taxon>
        <taxon>Sar</taxon>
        <taxon>Alveolata</taxon>
        <taxon>Ciliophora</taxon>
        <taxon>Intramacronucleata</taxon>
        <taxon>Oligohymenophorea</taxon>
        <taxon>Hymenostomatida</taxon>
        <taxon>Tetrahymenina</taxon>
        <taxon>Tetrahymenidae</taxon>
        <taxon>Tetrahymena</taxon>
    </lineage>
</organism>
<dbReference type="EMBL" id="GG662651">
    <property type="protein sequence ID" value="EAR98364.2"/>
    <property type="molecule type" value="Genomic_DNA"/>
</dbReference>
<sequence length="783" mass="90481">MSRSDLKQQKTFMNLPKESFQSIDDLYLHTEEEEQSQGTYQKQRSKLSQNEMEHFKITKPPQLNLGGGISKQVQQNKVLFSKPKYLIKSIDKAEYNQSQNIQTENNYQSAERPQSPKVARKFPFSSPSNQLRSEMANQEEERAFKKPSFQQHNLDQINMKGNLPRNVFSLSSKNDAQKNLMNISDLQKRIATNRSEFPQKQSLTQLKENIFAKDTKQEGTLDFKTNQFYGQGPRYDGDGNLVTYSLVGKPEWFLQASEDQKTLKRDSAKQSKLNKKVSMASFASKTSSIRIKNSIDTLSRVDKKRRVANQSLGEQLTKEQLIKKLENVENRIEENKKNDEKVLEKKQLYEKVQEEKQMHQLSYYDSVNDKWEKLNYKLSEKLLRPPELSLLKSSVPQFRQKVEVTQILEQVKTPNELLGNKFWEVTLRDKFIDYTKIKLGQNDEPGILSEDQTNLNQESNIFEKRAQSSHQMNRSVYRELSYSKGTKVPVLFKKEVEIIKHPKLLNTNNQSSTQQFQTLGQYFSSINSNQFNSTQGNTFNQQQPRQLLSQQMSRRPYSQQSAQNISYRARTPFNYNGFANANEFMNSIQNSMSVNHSSQGQRVNLNNSMDKIQQFFTALTVDADELVIKGENKLKAEKEALINDGHPNQFIYKHFNQDEITQLENQKNSSKQKEQKEGGDQFTGNTDQIKQQYVNAQNKGAIQKQSTFGNMKSSNIFDQTANKKEDMISKKRNNNNQSAGANQYNNQSENNHQSLTSQKTITNNLLSQQSIKIGGFNNPFHVS</sequence>
<keyword evidence="1" id="KW-0175">Coiled coil</keyword>
<dbReference type="Proteomes" id="UP000009168">
    <property type="component" value="Unassembled WGS sequence"/>
</dbReference>
<dbReference type="AlphaFoldDB" id="I7LVJ7"/>
<feature type="coiled-coil region" evidence="1">
    <location>
        <begin position="318"/>
        <end position="345"/>
    </location>
</feature>
<dbReference type="InParanoid" id="I7LVJ7"/>
<proteinExistence type="predicted"/>
<reference evidence="4" key="1">
    <citation type="journal article" date="2006" name="PLoS Biol.">
        <title>Macronuclear genome sequence of the ciliate Tetrahymena thermophila, a model eukaryote.</title>
        <authorList>
            <person name="Eisen J.A."/>
            <person name="Coyne R.S."/>
            <person name="Wu M."/>
            <person name="Wu D."/>
            <person name="Thiagarajan M."/>
            <person name="Wortman J.R."/>
            <person name="Badger J.H."/>
            <person name="Ren Q."/>
            <person name="Amedeo P."/>
            <person name="Jones K.M."/>
            <person name="Tallon L.J."/>
            <person name="Delcher A.L."/>
            <person name="Salzberg S.L."/>
            <person name="Silva J.C."/>
            <person name="Haas B.J."/>
            <person name="Majoros W.H."/>
            <person name="Farzad M."/>
            <person name="Carlton J.M."/>
            <person name="Smith R.K. Jr."/>
            <person name="Garg J."/>
            <person name="Pearlman R.E."/>
            <person name="Karrer K.M."/>
            <person name="Sun L."/>
            <person name="Manning G."/>
            <person name="Elde N.C."/>
            <person name="Turkewitz A.P."/>
            <person name="Asai D.J."/>
            <person name="Wilkes D.E."/>
            <person name="Wang Y."/>
            <person name="Cai H."/>
            <person name="Collins K."/>
            <person name="Stewart B.A."/>
            <person name="Lee S.R."/>
            <person name="Wilamowska K."/>
            <person name="Weinberg Z."/>
            <person name="Ruzzo W.L."/>
            <person name="Wloga D."/>
            <person name="Gaertig J."/>
            <person name="Frankel J."/>
            <person name="Tsao C.-C."/>
            <person name="Gorovsky M.A."/>
            <person name="Keeling P.J."/>
            <person name="Waller R.F."/>
            <person name="Patron N.J."/>
            <person name="Cherry J.M."/>
            <person name="Stover N.A."/>
            <person name="Krieger C.J."/>
            <person name="del Toro C."/>
            <person name="Ryder H.F."/>
            <person name="Williamson S.C."/>
            <person name="Barbeau R.A."/>
            <person name="Hamilton E.P."/>
            <person name="Orias E."/>
        </authorList>
    </citation>
    <scope>NUCLEOTIDE SEQUENCE [LARGE SCALE GENOMIC DNA]</scope>
    <source>
        <strain evidence="4">SB210</strain>
    </source>
</reference>
<feature type="compositionally biased region" description="Polar residues" evidence="2">
    <location>
        <begin position="734"/>
        <end position="756"/>
    </location>
</feature>
<name>I7LVJ7_TETTS</name>
<feature type="region of interest" description="Disordered" evidence="2">
    <location>
        <begin position="664"/>
        <end position="685"/>
    </location>
</feature>
<feature type="region of interest" description="Disordered" evidence="2">
    <location>
        <begin position="24"/>
        <end position="51"/>
    </location>
</feature>
<evidence type="ECO:0000256" key="2">
    <source>
        <dbReference type="SAM" id="MobiDB-lite"/>
    </source>
</evidence>
<gene>
    <name evidence="3" type="ORF">TTHERM_00287930</name>
</gene>
<feature type="compositionally biased region" description="Polar residues" evidence="2">
    <location>
        <begin position="36"/>
        <end position="50"/>
    </location>
</feature>
<dbReference type="OrthoDB" id="10690489at2759"/>
<keyword evidence="4" id="KW-1185">Reference proteome</keyword>
<protein>
    <submittedName>
        <fullName evidence="3">Uncharacterized protein</fullName>
    </submittedName>
</protein>
<accession>I7LVJ7</accession>
<evidence type="ECO:0000256" key="1">
    <source>
        <dbReference type="SAM" id="Coils"/>
    </source>
</evidence>
<feature type="region of interest" description="Disordered" evidence="2">
    <location>
        <begin position="732"/>
        <end position="756"/>
    </location>
</feature>
<feature type="compositionally biased region" description="Polar residues" evidence="2">
    <location>
        <begin position="125"/>
        <end position="136"/>
    </location>
</feature>
<evidence type="ECO:0000313" key="4">
    <source>
        <dbReference type="Proteomes" id="UP000009168"/>
    </source>
</evidence>
<dbReference type="GeneID" id="7834502"/>